<name>A0A8S5NNY3_9CAUD</name>
<feature type="compositionally biased region" description="Low complexity" evidence="1">
    <location>
        <begin position="77"/>
        <end position="86"/>
    </location>
</feature>
<accession>A0A8S5NNY3</accession>
<keyword evidence="2" id="KW-0675">Receptor</keyword>
<feature type="compositionally biased region" description="Pro residues" evidence="1">
    <location>
        <begin position="49"/>
        <end position="76"/>
    </location>
</feature>
<keyword evidence="2" id="KW-0418">Kinase</keyword>
<protein>
    <submittedName>
        <fullName evidence="2">Activated protein kinase C receptor</fullName>
    </submittedName>
</protein>
<evidence type="ECO:0000256" key="1">
    <source>
        <dbReference type="SAM" id="MobiDB-lite"/>
    </source>
</evidence>
<sequence length="145" mass="15108">MFEMKINVEVTATEIVTAINNLAKAIEKFGSPVVTPVVTKAEPVQAAPQPVPVAPVPAPQPVPTAAPMPAPTPAPQPVQQAAPEPQQKAITIDMLAAAGAPLVDQGKMQQLMALLNKYGVQAITQLTPDKYDAFAADLRAIGAQI</sequence>
<reference evidence="2" key="1">
    <citation type="journal article" date="2021" name="Proc. Natl. Acad. Sci. U.S.A.">
        <title>A Catalog of Tens of Thousands of Viruses from Human Metagenomes Reveals Hidden Associations with Chronic Diseases.</title>
        <authorList>
            <person name="Tisza M.J."/>
            <person name="Buck C.B."/>
        </authorList>
    </citation>
    <scope>NUCLEOTIDE SEQUENCE</scope>
    <source>
        <strain evidence="2">CtGMq5</strain>
    </source>
</reference>
<organism evidence="2">
    <name type="scientific">Siphoviridae sp. ctGMq5</name>
    <dbReference type="NCBI Taxonomy" id="2826220"/>
    <lineage>
        <taxon>Viruses</taxon>
        <taxon>Duplodnaviria</taxon>
        <taxon>Heunggongvirae</taxon>
        <taxon>Uroviricota</taxon>
        <taxon>Caudoviricetes</taxon>
    </lineage>
</organism>
<evidence type="ECO:0000313" key="2">
    <source>
        <dbReference type="EMBL" id="DAD95936.1"/>
    </source>
</evidence>
<proteinExistence type="predicted"/>
<keyword evidence="2" id="KW-0808">Transferase</keyword>
<dbReference type="EMBL" id="BK015206">
    <property type="protein sequence ID" value="DAD95936.1"/>
    <property type="molecule type" value="Genomic_DNA"/>
</dbReference>
<dbReference type="GO" id="GO:0016301">
    <property type="term" value="F:kinase activity"/>
    <property type="evidence" value="ECO:0007669"/>
    <property type="project" value="UniProtKB-KW"/>
</dbReference>
<feature type="region of interest" description="Disordered" evidence="1">
    <location>
        <begin position="44"/>
        <end position="86"/>
    </location>
</feature>